<reference evidence="3" key="1">
    <citation type="submission" date="2020-11" db="EMBL/GenBank/DDBJ databases">
        <authorList>
            <person name="Tran Van P."/>
        </authorList>
    </citation>
    <scope>NUCLEOTIDE SEQUENCE</scope>
</reference>
<dbReference type="EMBL" id="OE190305">
    <property type="protein sequence ID" value="CAD7579166.1"/>
    <property type="molecule type" value="Genomic_DNA"/>
</dbReference>
<evidence type="ECO:0000256" key="2">
    <source>
        <dbReference type="SAM" id="Phobius"/>
    </source>
</evidence>
<evidence type="ECO:0000313" key="3">
    <source>
        <dbReference type="EMBL" id="CAD7579166.1"/>
    </source>
</evidence>
<dbReference type="AlphaFoldDB" id="A0A7R9JHJ9"/>
<feature type="transmembrane region" description="Helical" evidence="2">
    <location>
        <begin position="13"/>
        <end position="32"/>
    </location>
</feature>
<proteinExistence type="predicted"/>
<keyword evidence="2" id="KW-0812">Transmembrane</keyword>
<evidence type="ECO:0000256" key="1">
    <source>
        <dbReference type="SAM" id="MobiDB-lite"/>
    </source>
</evidence>
<protein>
    <submittedName>
        <fullName evidence="3">(California timema) hypothetical protein</fullName>
    </submittedName>
</protein>
<gene>
    <name evidence="3" type="ORF">TCMB3V08_LOCUS11701</name>
</gene>
<keyword evidence="2" id="KW-1133">Transmembrane helix</keyword>
<feature type="region of interest" description="Disordered" evidence="1">
    <location>
        <begin position="40"/>
        <end position="82"/>
    </location>
</feature>
<organism evidence="3">
    <name type="scientific">Timema californicum</name>
    <name type="common">California timema</name>
    <name type="synonym">Walking stick</name>
    <dbReference type="NCBI Taxonomy" id="61474"/>
    <lineage>
        <taxon>Eukaryota</taxon>
        <taxon>Metazoa</taxon>
        <taxon>Ecdysozoa</taxon>
        <taxon>Arthropoda</taxon>
        <taxon>Hexapoda</taxon>
        <taxon>Insecta</taxon>
        <taxon>Pterygota</taxon>
        <taxon>Neoptera</taxon>
        <taxon>Polyneoptera</taxon>
        <taxon>Phasmatodea</taxon>
        <taxon>Timematodea</taxon>
        <taxon>Timematoidea</taxon>
        <taxon>Timematidae</taxon>
        <taxon>Timema</taxon>
    </lineage>
</organism>
<name>A0A7R9JHJ9_TIMCA</name>
<accession>A0A7R9JHJ9</accession>
<sequence>MCMDKTEHGLYDVIIHPGFVCLAILIYNERSVAKLRRRDRRHAIEPGGKPRKLPTPPSYERSVAKLRRRDRRHAIEPGGKPRKLPTPPSYVYHYIRGCVPAHNIAIYCISALKEGLHVRHDNNEDQGVGYTATLDGMTVIQ</sequence>
<keyword evidence="2" id="KW-0472">Membrane</keyword>